<keyword evidence="3 5" id="KW-1133">Transmembrane helix</keyword>
<keyword evidence="5 7" id="KW-0808">Transferase</keyword>
<evidence type="ECO:0000256" key="4">
    <source>
        <dbReference type="ARBA" id="ARBA00023136"/>
    </source>
</evidence>
<feature type="transmembrane region" description="Helical" evidence="5">
    <location>
        <begin position="97"/>
        <end position="119"/>
    </location>
</feature>
<accession>A0A9P3PZB8</accession>
<dbReference type="Gene3D" id="1.20.120.1630">
    <property type="match status" value="1"/>
</dbReference>
<feature type="transmembrane region" description="Helical" evidence="5">
    <location>
        <begin position="187"/>
        <end position="204"/>
    </location>
</feature>
<gene>
    <name evidence="7" type="ORF">LshimejAT787_1602430</name>
</gene>
<evidence type="ECO:0000256" key="1">
    <source>
        <dbReference type="ARBA" id="ARBA00004141"/>
    </source>
</evidence>
<dbReference type="GO" id="GO:0004671">
    <property type="term" value="F:protein C-terminal S-isoprenylcysteine carboxyl O-methyltransferase activity"/>
    <property type="evidence" value="ECO:0007669"/>
    <property type="project" value="UniProtKB-EC"/>
</dbReference>
<evidence type="ECO:0000313" key="7">
    <source>
        <dbReference type="EMBL" id="GLB44313.1"/>
    </source>
</evidence>
<evidence type="ECO:0000256" key="3">
    <source>
        <dbReference type="ARBA" id="ARBA00022989"/>
    </source>
</evidence>
<comment type="subcellular location">
    <subcellularLocation>
        <location evidence="5">Endoplasmic reticulum membrane</location>
        <topology evidence="5">Multi-pass membrane protein</topology>
    </subcellularLocation>
    <subcellularLocation>
        <location evidence="1">Membrane</location>
        <topology evidence="1">Multi-pass membrane protein</topology>
    </subcellularLocation>
</comment>
<reference evidence="7" key="1">
    <citation type="submission" date="2022-07" db="EMBL/GenBank/DDBJ databases">
        <title>The genome of Lyophyllum shimeji provides insight into the initial evolution of ectomycorrhizal fungal genome.</title>
        <authorList>
            <person name="Kobayashi Y."/>
            <person name="Shibata T."/>
            <person name="Hirakawa H."/>
            <person name="Shigenobu S."/>
            <person name="Nishiyama T."/>
            <person name="Yamada A."/>
            <person name="Hasebe M."/>
            <person name="Kawaguchi M."/>
        </authorList>
    </citation>
    <scope>NUCLEOTIDE SEQUENCE</scope>
    <source>
        <strain evidence="7">AT787</strain>
    </source>
</reference>
<feature type="chain" id="PRO_5040211324" description="Protein-S-isoprenylcysteine O-methyltransferase" evidence="6">
    <location>
        <begin position="23"/>
        <end position="238"/>
    </location>
</feature>
<dbReference type="EMBL" id="BRPK01000016">
    <property type="protein sequence ID" value="GLB44313.1"/>
    <property type="molecule type" value="Genomic_DNA"/>
</dbReference>
<dbReference type="Pfam" id="PF04140">
    <property type="entry name" value="ICMT"/>
    <property type="match status" value="1"/>
</dbReference>
<sequence>MAAIIKVPFILLVTIALHICYTSPSKPSSDERAPIKNTSERFLGVVISLMKTIKGVYWVLGAAETVAIFARTLPSSSPVGTRIATILLRNGNPDDLYLTPLSMSGAILILFGSMLRAWCYREMKNLFTFEISIRKEHRLITTGPYSIVRHPSYSGMVAVDIGVLLWYGSRGAWLRESGLLETVGGKASAAGFTLVTFAILVALIRRVPIEDAEMKKVFGRQWDEWSRNVRYAIIPGVY</sequence>
<evidence type="ECO:0000256" key="2">
    <source>
        <dbReference type="ARBA" id="ARBA00022692"/>
    </source>
</evidence>
<dbReference type="OrthoDB" id="422086at2759"/>
<dbReference type="Proteomes" id="UP001063166">
    <property type="component" value="Unassembled WGS sequence"/>
</dbReference>
<comment type="similarity">
    <text evidence="5">Belongs to the class VI-like SAM-binding methyltransferase superfamily. Isoprenylcysteine carboxyl methyltransferase family.</text>
</comment>
<keyword evidence="6" id="KW-0732">Signal</keyword>
<keyword evidence="4 5" id="KW-0472">Membrane</keyword>
<evidence type="ECO:0000256" key="6">
    <source>
        <dbReference type="SAM" id="SignalP"/>
    </source>
</evidence>
<keyword evidence="5" id="KW-0256">Endoplasmic reticulum</keyword>
<dbReference type="PANTHER" id="PTHR12714">
    <property type="entry name" value="PROTEIN-S ISOPRENYLCYSTEINE O-METHYLTRANSFERASE"/>
    <property type="match status" value="1"/>
</dbReference>
<dbReference type="GO" id="GO:0005789">
    <property type="term" value="C:endoplasmic reticulum membrane"/>
    <property type="evidence" value="ECO:0007669"/>
    <property type="project" value="UniProtKB-SubCell"/>
</dbReference>
<evidence type="ECO:0000256" key="5">
    <source>
        <dbReference type="RuleBase" id="RU362022"/>
    </source>
</evidence>
<protein>
    <recommendedName>
        <fullName evidence="5">Protein-S-isoprenylcysteine O-methyltransferase</fullName>
        <ecNumber evidence="5">2.1.1.100</ecNumber>
    </recommendedName>
</protein>
<keyword evidence="5" id="KW-0949">S-adenosyl-L-methionine</keyword>
<proteinExistence type="inferred from homology"/>
<comment type="caution">
    <text evidence="5">Lacks conserved residue(s) required for the propagation of feature annotation.</text>
</comment>
<evidence type="ECO:0000313" key="8">
    <source>
        <dbReference type="Proteomes" id="UP001063166"/>
    </source>
</evidence>
<dbReference type="InterPro" id="IPR007269">
    <property type="entry name" value="ICMT_MeTrfase"/>
</dbReference>
<comment type="catalytic activity">
    <reaction evidence="5">
        <text>[protein]-C-terminal S-[(2E,6E)-farnesyl]-L-cysteine + S-adenosyl-L-methionine = [protein]-C-terminal S-[(2E,6E)-farnesyl]-L-cysteine methyl ester + S-adenosyl-L-homocysteine</text>
        <dbReference type="Rhea" id="RHEA:21672"/>
        <dbReference type="Rhea" id="RHEA-COMP:12125"/>
        <dbReference type="Rhea" id="RHEA-COMP:12126"/>
        <dbReference type="ChEBI" id="CHEBI:57856"/>
        <dbReference type="ChEBI" id="CHEBI:59789"/>
        <dbReference type="ChEBI" id="CHEBI:90510"/>
        <dbReference type="ChEBI" id="CHEBI:90511"/>
        <dbReference type="EC" id="2.1.1.100"/>
    </reaction>
</comment>
<dbReference type="PANTHER" id="PTHR12714:SF9">
    <property type="entry name" value="PROTEIN-S-ISOPRENYLCYSTEINE O-METHYLTRANSFERASE"/>
    <property type="match status" value="1"/>
</dbReference>
<dbReference type="AlphaFoldDB" id="A0A9P3PZB8"/>
<comment type="caution">
    <text evidence="7">The sequence shown here is derived from an EMBL/GenBank/DDBJ whole genome shotgun (WGS) entry which is preliminary data.</text>
</comment>
<feature type="signal peptide" evidence="6">
    <location>
        <begin position="1"/>
        <end position="22"/>
    </location>
</feature>
<dbReference type="GO" id="GO:0032259">
    <property type="term" value="P:methylation"/>
    <property type="evidence" value="ECO:0007669"/>
    <property type="project" value="UniProtKB-KW"/>
</dbReference>
<feature type="transmembrane region" description="Helical" evidence="5">
    <location>
        <begin position="147"/>
        <end position="167"/>
    </location>
</feature>
<dbReference type="EC" id="2.1.1.100" evidence="5"/>
<name>A0A9P3PZB8_LYOSH</name>
<organism evidence="7 8">
    <name type="scientific">Lyophyllum shimeji</name>
    <name type="common">Hon-shimeji</name>
    <name type="synonym">Tricholoma shimeji</name>
    <dbReference type="NCBI Taxonomy" id="47721"/>
    <lineage>
        <taxon>Eukaryota</taxon>
        <taxon>Fungi</taxon>
        <taxon>Dikarya</taxon>
        <taxon>Basidiomycota</taxon>
        <taxon>Agaricomycotina</taxon>
        <taxon>Agaricomycetes</taxon>
        <taxon>Agaricomycetidae</taxon>
        <taxon>Agaricales</taxon>
        <taxon>Tricholomatineae</taxon>
        <taxon>Lyophyllaceae</taxon>
        <taxon>Lyophyllum</taxon>
    </lineage>
</organism>
<keyword evidence="8" id="KW-1185">Reference proteome</keyword>
<keyword evidence="5 7" id="KW-0489">Methyltransferase</keyword>
<keyword evidence="2 5" id="KW-0812">Transmembrane</keyword>